<evidence type="ECO:0000256" key="3">
    <source>
        <dbReference type="ARBA" id="ARBA00022679"/>
    </source>
</evidence>
<dbReference type="SUPFAM" id="SSF52540">
    <property type="entry name" value="P-loop containing nucleoside triphosphate hydrolases"/>
    <property type="match status" value="1"/>
</dbReference>
<dbReference type="SMART" id="SM00177">
    <property type="entry name" value="ARF"/>
    <property type="match status" value="1"/>
</dbReference>
<dbReference type="InterPro" id="IPR027417">
    <property type="entry name" value="P-loop_NTPase"/>
</dbReference>
<keyword evidence="11" id="KW-1185">Reference proteome</keyword>
<dbReference type="Pfam" id="PF00025">
    <property type="entry name" value="Arf"/>
    <property type="match status" value="1"/>
</dbReference>
<dbReference type="InterPro" id="IPR050205">
    <property type="entry name" value="CDPK_Ser/Thr_kinases"/>
</dbReference>
<evidence type="ECO:0000259" key="9">
    <source>
        <dbReference type="PROSITE" id="PS50011"/>
    </source>
</evidence>
<protein>
    <recommendedName>
        <fullName evidence="9">Protein kinase domain-containing protein</fullName>
    </recommendedName>
</protein>
<dbReference type="InterPro" id="IPR000719">
    <property type="entry name" value="Prot_kinase_dom"/>
</dbReference>
<dbReference type="EMBL" id="JARKNE010000002">
    <property type="protein sequence ID" value="KAK5842794.1"/>
    <property type="molecule type" value="Genomic_DNA"/>
</dbReference>
<evidence type="ECO:0000256" key="6">
    <source>
        <dbReference type="ARBA" id="ARBA00022840"/>
    </source>
</evidence>
<evidence type="ECO:0000256" key="5">
    <source>
        <dbReference type="ARBA" id="ARBA00022777"/>
    </source>
</evidence>
<feature type="domain" description="Protein kinase" evidence="9">
    <location>
        <begin position="1"/>
        <end position="169"/>
    </location>
</feature>
<evidence type="ECO:0000256" key="2">
    <source>
        <dbReference type="ARBA" id="ARBA00022527"/>
    </source>
</evidence>
<keyword evidence="2" id="KW-0723">Serine/threonine-protein kinase</keyword>
<keyword evidence="7" id="KW-0342">GTP-binding</keyword>
<reference evidence="10 11" key="1">
    <citation type="submission" date="2023-03" db="EMBL/GenBank/DDBJ databases">
        <title>WGS of Gossypium arboreum.</title>
        <authorList>
            <person name="Yu D."/>
        </authorList>
    </citation>
    <scope>NUCLEOTIDE SEQUENCE [LARGE SCALE GENOMIC DNA]</scope>
    <source>
        <tissue evidence="10">Leaf</tissue>
    </source>
</reference>
<evidence type="ECO:0000256" key="1">
    <source>
        <dbReference type="ARBA" id="ARBA00005354"/>
    </source>
</evidence>
<accession>A0ABR0QUX8</accession>
<dbReference type="SUPFAM" id="SSF56112">
    <property type="entry name" value="Protein kinase-like (PK-like)"/>
    <property type="match status" value="1"/>
</dbReference>
<name>A0ABR0QUX8_GOSAR</name>
<dbReference type="Gene3D" id="1.10.510.10">
    <property type="entry name" value="Transferase(Phosphotransferase) domain 1"/>
    <property type="match status" value="1"/>
</dbReference>
<dbReference type="PANTHER" id="PTHR24349">
    <property type="entry name" value="SERINE/THREONINE-PROTEIN KINASE"/>
    <property type="match status" value="1"/>
</dbReference>
<sequence length="224" mass="25505">MGPLPLKPILGKLSFGIILLCTVMGDSITKVTIDGHYTVMDRGGLSTRERLFQWSKDRLQMGEVASTIPTIGFNVETVQYNNIKFQVWDLGGQTSIRYLFLSYVFSRKHPNTFETEQRVTQVIIRSAIDFERDPWPKVSDNAKDLVKKMLNPDPKQHLTVQEVLEHPWLQNAKKAPNILLGKTVKARLKQFSIMNKLKKRDLNVKRPDLLVGLQQILHTGGILG</sequence>
<keyword evidence="3" id="KW-0808">Transferase</keyword>
<evidence type="ECO:0000313" key="11">
    <source>
        <dbReference type="Proteomes" id="UP001358586"/>
    </source>
</evidence>
<dbReference type="InterPro" id="IPR011009">
    <property type="entry name" value="Kinase-like_dom_sf"/>
</dbReference>
<dbReference type="PROSITE" id="PS50011">
    <property type="entry name" value="PROTEIN_KINASE_DOM"/>
    <property type="match status" value="1"/>
</dbReference>
<gene>
    <name evidence="10" type="ORF">PVK06_005188</name>
</gene>
<comment type="caution">
    <text evidence="10">The sequence shown here is derived from an EMBL/GenBank/DDBJ whole genome shotgun (WGS) entry which is preliminary data.</text>
</comment>
<proteinExistence type="inferred from homology"/>
<evidence type="ECO:0000313" key="10">
    <source>
        <dbReference type="EMBL" id="KAK5842794.1"/>
    </source>
</evidence>
<keyword evidence="8" id="KW-0732">Signal</keyword>
<comment type="similarity">
    <text evidence="1">Belongs to the protein kinase superfamily. CAMK Ser/Thr protein kinase family. CaMK subfamily.</text>
</comment>
<organism evidence="10 11">
    <name type="scientific">Gossypium arboreum</name>
    <name type="common">Tree cotton</name>
    <name type="synonym">Gossypium nanking</name>
    <dbReference type="NCBI Taxonomy" id="29729"/>
    <lineage>
        <taxon>Eukaryota</taxon>
        <taxon>Viridiplantae</taxon>
        <taxon>Streptophyta</taxon>
        <taxon>Embryophyta</taxon>
        <taxon>Tracheophyta</taxon>
        <taxon>Spermatophyta</taxon>
        <taxon>Magnoliopsida</taxon>
        <taxon>eudicotyledons</taxon>
        <taxon>Gunneridae</taxon>
        <taxon>Pentapetalae</taxon>
        <taxon>rosids</taxon>
        <taxon>malvids</taxon>
        <taxon>Malvales</taxon>
        <taxon>Malvaceae</taxon>
        <taxon>Malvoideae</taxon>
        <taxon>Gossypium</taxon>
    </lineage>
</organism>
<dbReference type="Proteomes" id="UP001358586">
    <property type="component" value="Chromosome 2"/>
</dbReference>
<evidence type="ECO:0000256" key="8">
    <source>
        <dbReference type="SAM" id="SignalP"/>
    </source>
</evidence>
<evidence type="ECO:0000256" key="4">
    <source>
        <dbReference type="ARBA" id="ARBA00022741"/>
    </source>
</evidence>
<keyword evidence="4" id="KW-0547">Nucleotide-binding</keyword>
<dbReference type="Gene3D" id="3.40.50.300">
    <property type="entry name" value="P-loop containing nucleotide triphosphate hydrolases"/>
    <property type="match status" value="1"/>
</dbReference>
<keyword evidence="6" id="KW-0067">ATP-binding</keyword>
<evidence type="ECO:0000256" key="7">
    <source>
        <dbReference type="ARBA" id="ARBA00023134"/>
    </source>
</evidence>
<keyword evidence="5" id="KW-0418">Kinase</keyword>
<dbReference type="InterPro" id="IPR006689">
    <property type="entry name" value="Small_GTPase_ARF/SAR"/>
</dbReference>
<feature type="signal peptide" evidence="8">
    <location>
        <begin position="1"/>
        <end position="25"/>
    </location>
</feature>
<feature type="chain" id="PRO_5047324366" description="Protein kinase domain-containing protein" evidence="8">
    <location>
        <begin position="26"/>
        <end position="224"/>
    </location>
</feature>